<proteinExistence type="predicted"/>
<dbReference type="PANTHER" id="PTHR34512">
    <property type="entry name" value="CELL SURFACE PROTEIN"/>
    <property type="match status" value="1"/>
</dbReference>
<dbReference type="Gene3D" id="1.25.40.10">
    <property type="entry name" value="Tetratricopeptide repeat domain"/>
    <property type="match status" value="1"/>
</dbReference>
<feature type="domain" description="Pyrrolo-quinoline quinone repeat" evidence="2">
    <location>
        <begin position="1005"/>
        <end position="1083"/>
    </location>
</feature>
<keyword evidence="1" id="KW-0812">Transmembrane</keyword>
<feature type="transmembrane region" description="Helical" evidence="1">
    <location>
        <begin position="160"/>
        <end position="184"/>
    </location>
</feature>
<gene>
    <name evidence="3" type="ORF">Enr8_40770</name>
</gene>
<accession>A0A5C5V2F2</accession>
<dbReference type="PANTHER" id="PTHR34512:SF30">
    <property type="entry name" value="OUTER MEMBRANE PROTEIN ASSEMBLY FACTOR BAMB"/>
    <property type="match status" value="1"/>
</dbReference>
<dbReference type="SUPFAM" id="SSF50998">
    <property type="entry name" value="Quinoprotein alcohol dehydrogenase-like"/>
    <property type="match status" value="2"/>
</dbReference>
<dbReference type="RefSeq" id="WP_146434898.1">
    <property type="nucleotide sequence ID" value="NZ_SJPF01000004.1"/>
</dbReference>
<dbReference type="AlphaFoldDB" id="A0A5C5V2F2"/>
<dbReference type="InterPro" id="IPR002372">
    <property type="entry name" value="PQQ_rpt_dom"/>
</dbReference>
<dbReference type="Gene3D" id="2.130.10.10">
    <property type="entry name" value="YVTN repeat-like/Quinoprotein amine dehydrogenase"/>
    <property type="match status" value="2"/>
</dbReference>
<dbReference type="InterPro" id="IPR015943">
    <property type="entry name" value="WD40/YVTN_repeat-like_dom_sf"/>
</dbReference>
<keyword evidence="1" id="KW-1133">Transmembrane helix</keyword>
<evidence type="ECO:0000313" key="4">
    <source>
        <dbReference type="Proteomes" id="UP000318878"/>
    </source>
</evidence>
<dbReference type="Pfam" id="PF13360">
    <property type="entry name" value="PQQ_2"/>
    <property type="match status" value="2"/>
</dbReference>
<name>A0A5C5V2F2_9BACT</name>
<comment type="caution">
    <text evidence="3">The sequence shown here is derived from an EMBL/GenBank/DDBJ whole genome shotgun (WGS) entry which is preliminary data.</text>
</comment>
<sequence>MMNVAEFLDLLDTYEYLAENQIAALRRQLTQMEEEPTPEQIVNGLLQRGHLTKYQAKRLIAESMTGTSRRKQSVSNGRRRAQEKWLSSTPVEEEIVDLGDGDLVPLDEDVGSAFDDVLGEDALVEDDSFAPLEETKPGKEKGKGQYVKKEQRKNRWDSPLLIFGGAGLVMLLLAGGLLFAWLSWDSGDSVFQLAEADYEGRKYAQAVSKYDKFLGSFPTHSQAPTARVRRGLANLRLVIEGTNNYETSLVRTEEILGEIKDEEEFAIARPELASLLPDLANGLAQTAVGEQTIDRRRDLVAKAKQAMTLVDDSNYLPTSLRSGQQTRIDGIVADIQRVERGISRDEELAAAVADIQAAAQAGDFEAVYKRRLDLLRVYPSLSANADLQGAVWEVVAALEAKVAVSDEKVAAERQDHPLGPARTVVIAARNGSVASQAAKDAVTVMLDGALFGLDRRAGTPLWRRFVGFPDTVEPVLTGDHSAVIAYSPLRQELIRLNSLTGELAWRFPLTEEVVQLLGQGGDLLVVTREGKLLRLNQTSGEQTQSVQLPQQVSVASTIGKSQGRLLVVGLHSTLYVLDAKTLNCDQAIFLGHEAGAIVSPPVMTALGHLCLFENAGPDYSLLHVLGEEEEKLTQLQSPTRLPGLVLAPALTFQSRVAAANDRGAIFVFEGGMSKENPVRLLAQTKAERGERLYSLIALENGYLWVGDNRLSRYALQLSQQSIVPRVVEYDRDNFVSLRIEGDLLLHVRRPAQGGGVIVSAADLNDNGAKPRWSTTLAAPLTGPAFAMSAQNPPLVMTSRGDLFELTGAVVQNGVTDAPSDSANYVAPPLLNSQVDVPPSQLLFMAQSPENRAVSFNPARTGSVLKQVTLEIPSESVTSGAVVAGTGVVVPSSEGQVFFLDPGAGAAAALPFQPRLALGERLDWTQPVADGDAAIVFDGRRTLYRLQVLDPAAPQLTAVAECVIDGKLGPLMAVMGPTLVAKQIGETADTLVFVSLPDLQSTQEQPIDGRVIAGPFSAGDRAIVQTSLGALVAYGADQQEQWRVPTDTSVVVGEPLVEGEQIVVACDDGRILQINAATGEIAREIQLDEPLTGGLTLAGGQLWINGYGGVVHLLNWQ</sequence>
<dbReference type="EMBL" id="SJPF01000004">
    <property type="protein sequence ID" value="TWT32150.1"/>
    <property type="molecule type" value="Genomic_DNA"/>
</dbReference>
<organism evidence="3 4">
    <name type="scientific">Blastopirellula retiformator</name>
    <dbReference type="NCBI Taxonomy" id="2527970"/>
    <lineage>
        <taxon>Bacteria</taxon>
        <taxon>Pseudomonadati</taxon>
        <taxon>Planctomycetota</taxon>
        <taxon>Planctomycetia</taxon>
        <taxon>Pirellulales</taxon>
        <taxon>Pirellulaceae</taxon>
        <taxon>Blastopirellula</taxon>
    </lineage>
</organism>
<dbReference type="OrthoDB" id="226874at2"/>
<dbReference type="InterPro" id="IPR011047">
    <property type="entry name" value="Quinoprotein_ADH-like_sf"/>
</dbReference>
<dbReference type="Proteomes" id="UP000318878">
    <property type="component" value="Unassembled WGS sequence"/>
</dbReference>
<keyword evidence="4" id="KW-1185">Reference proteome</keyword>
<reference evidence="3 4" key="1">
    <citation type="submission" date="2019-02" db="EMBL/GenBank/DDBJ databases">
        <title>Deep-cultivation of Planctomycetes and their phenomic and genomic characterization uncovers novel biology.</title>
        <authorList>
            <person name="Wiegand S."/>
            <person name="Jogler M."/>
            <person name="Boedeker C."/>
            <person name="Pinto D."/>
            <person name="Vollmers J."/>
            <person name="Rivas-Marin E."/>
            <person name="Kohn T."/>
            <person name="Peeters S.H."/>
            <person name="Heuer A."/>
            <person name="Rast P."/>
            <person name="Oberbeckmann S."/>
            <person name="Bunk B."/>
            <person name="Jeske O."/>
            <person name="Meyerdierks A."/>
            <person name="Storesund J.E."/>
            <person name="Kallscheuer N."/>
            <person name="Luecker S."/>
            <person name="Lage O.M."/>
            <person name="Pohl T."/>
            <person name="Merkel B.J."/>
            <person name="Hornburger P."/>
            <person name="Mueller R.-W."/>
            <person name="Bruemmer F."/>
            <person name="Labrenz M."/>
            <person name="Spormann A.M."/>
            <person name="Op Den Camp H."/>
            <person name="Overmann J."/>
            <person name="Amann R."/>
            <person name="Jetten M.S.M."/>
            <person name="Mascher T."/>
            <person name="Medema M.H."/>
            <person name="Devos D.P."/>
            <person name="Kaster A.-K."/>
            <person name="Ovreas L."/>
            <person name="Rohde M."/>
            <person name="Galperin M.Y."/>
            <person name="Jogler C."/>
        </authorList>
    </citation>
    <scope>NUCLEOTIDE SEQUENCE [LARGE SCALE GENOMIC DNA]</scope>
    <source>
        <strain evidence="3 4">Enr8</strain>
    </source>
</reference>
<evidence type="ECO:0000259" key="2">
    <source>
        <dbReference type="Pfam" id="PF13360"/>
    </source>
</evidence>
<dbReference type="InterPro" id="IPR011990">
    <property type="entry name" value="TPR-like_helical_dom_sf"/>
</dbReference>
<evidence type="ECO:0000256" key="1">
    <source>
        <dbReference type="SAM" id="Phobius"/>
    </source>
</evidence>
<keyword evidence="1" id="KW-0472">Membrane</keyword>
<evidence type="ECO:0000313" key="3">
    <source>
        <dbReference type="EMBL" id="TWT32150.1"/>
    </source>
</evidence>
<feature type="domain" description="Pyrrolo-quinoline quinone repeat" evidence="2">
    <location>
        <begin position="450"/>
        <end position="580"/>
    </location>
</feature>
<protein>
    <submittedName>
        <fullName evidence="3">Outer membrane biogenesis protein BamB</fullName>
    </submittedName>
</protein>